<comment type="subunit">
    <text evidence="4 9">Homotrimer.</text>
</comment>
<evidence type="ECO:0000256" key="6">
    <source>
        <dbReference type="ARBA" id="ARBA00023239"/>
    </source>
</evidence>
<gene>
    <name evidence="10" type="primary">rraA</name>
    <name evidence="10" type="ORF">WDJ61_03780</name>
</gene>
<organism evidence="10 11">
    <name type="scientific">Bacillus kandeliae</name>
    <dbReference type="NCBI Taxonomy" id="3129297"/>
    <lineage>
        <taxon>Bacteria</taxon>
        <taxon>Bacillati</taxon>
        <taxon>Bacillota</taxon>
        <taxon>Bacilli</taxon>
        <taxon>Bacillales</taxon>
        <taxon>Bacillaceae</taxon>
        <taxon>Bacillus</taxon>
    </lineage>
</organism>
<proteinExistence type="inferred from homology"/>
<keyword evidence="5 9" id="KW-0479">Metal-binding</keyword>
<dbReference type="NCBIfam" id="NF006875">
    <property type="entry name" value="PRK09372.1"/>
    <property type="match status" value="1"/>
</dbReference>
<comment type="catalytic activity">
    <reaction evidence="8 9">
        <text>oxaloacetate + H(+) = pyruvate + CO2</text>
        <dbReference type="Rhea" id="RHEA:15641"/>
        <dbReference type="ChEBI" id="CHEBI:15361"/>
        <dbReference type="ChEBI" id="CHEBI:15378"/>
        <dbReference type="ChEBI" id="CHEBI:16452"/>
        <dbReference type="ChEBI" id="CHEBI:16526"/>
        <dbReference type="EC" id="4.1.1.112"/>
    </reaction>
</comment>
<dbReference type="CDD" id="cd16841">
    <property type="entry name" value="RraA_family"/>
    <property type="match status" value="1"/>
</dbReference>
<comment type="catalytic activity">
    <reaction evidence="1 9">
        <text>4-hydroxy-4-methyl-2-oxoglutarate = 2 pyruvate</text>
        <dbReference type="Rhea" id="RHEA:22748"/>
        <dbReference type="ChEBI" id="CHEBI:15361"/>
        <dbReference type="ChEBI" id="CHEBI:58276"/>
        <dbReference type="EC" id="4.1.3.17"/>
    </reaction>
</comment>
<dbReference type="SUPFAM" id="SSF89562">
    <property type="entry name" value="RraA-like"/>
    <property type="match status" value="1"/>
</dbReference>
<dbReference type="RefSeq" id="WP_338753271.1">
    <property type="nucleotide sequence ID" value="NZ_CP147404.1"/>
</dbReference>
<evidence type="ECO:0000256" key="5">
    <source>
        <dbReference type="ARBA" id="ARBA00022723"/>
    </source>
</evidence>
<dbReference type="InterPro" id="IPR005493">
    <property type="entry name" value="RraA/RraA-like"/>
</dbReference>
<comment type="cofactor">
    <cofactor evidence="2 9">
        <name>a divalent metal cation</name>
        <dbReference type="ChEBI" id="CHEBI:60240"/>
    </cofactor>
</comment>
<sequence>MIKTADLCDDFADQLKVCTLELKSYGGKKRFSGPISTVKVFEDNVLVKQALETIPTGHVLVVDGGGSRNCALLGDRLGAIAEERQLSGIIIYGCVRDTADLAEQNIGVMAIGSNPLKSIKKGEGESNTLVQFGDVDWKPGHYVYADEDGIVIAENELPVKN</sequence>
<evidence type="ECO:0000256" key="7">
    <source>
        <dbReference type="ARBA" id="ARBA00025046"/>
    </source>
</evidence>
<keyword evidence="6 9" id="KW-0456">Lyase</keyword>
<dbReference type="EMBL" id="CP147404">
    <property type="protein sequence ID" value="WXB93781.1"/>
    <property type="molecule type" value="Genomic_DNA"/>
</dbReference>
<dbReference type="Pfam" id="PF03737">
    <property type="entry name" value="RraA-like"/>
    <property type="match status" value="1"/>
</dbReference>
<evidence type="ECO:0000256" key="9">
    <source>
        <dbReference type="RuleBase" id="RU004338"/>
    </source>
</evidence>
<dbReference type="InterPro" id="IPR010203">
    <property type="entry name" value="RraA"/>
</dbReference>
<evidence type="ECO:0000256" key="2">
    <source>
        <dbReference type="ARBA" id="ARBA00001968"/>
    </source>
</evidence>
<comment type="function">
    <text evidence="7 9">Catalyzes the aldol cleavage of 4-hydroxy-4-methyl-2-oxoglutarate (HMG) into 2 molecules of pyruvate. Also contains a secondary oxaloacetate (OAA) decarboxylase activity due to the common pyruvate enolate transition state formed following C-C bond cleavage in the retro-aldol and decarboxylation reactions.</text>
</comment>
<dbReference type="Proteomes" id="UP001387364">
    <property type="component" value="Chromosome"/>
</dbReference>
<dbReference type="NCBIfam" id="TIGR01935">
    <property type="entry name" value="NOT-MenG"/>
    <property type="match status" value="1"/>
</dbReference>
<reference evidence="10 11" key="1">
    <citation type="submission" date="2024-02" db="EMBL/GenBank/DDBJ databases">
        <title>Seven novel Bacillus-like species.</title>
        <authorList>
            <person name="Liu G."/>
        </authorList>
    </citation>
    <scope>NUCLEOTIDE SEQUENCE [LARGE SCALE GENOMIC DNA]</scope>
    <source>
        <strain evidence="10 11">FJAT-52991</strain>
    </source>
</reference>
<evidence type="ECO:0000256" key="8">
    <source>
        <dbReference type="ARBA" id="ARBA00047973"/>
    </source>
</evidence>
<protein>
    <recommendedName>
        <fullName evidence="9">4-hydroxy-4-methyl-2-oxoglutarate aldolase</fullName>
        <shortName evidence="9">HMG aldolase</shortName>
        <ecNumber evidence="9">4.1.1.112</ecNumber>
        <ecNumber evidence="9">4.1.3.17</ecNumber>
    </recommendedName>
    <alternativeName>
        <fullName evidence="9">Oxaloacetate decarboxylase</fullName>
    </alternativeName>
</protein>
<keyword evidence="11" id="KW-1185">Reference proteome</keyword>
<comment type="similarity">
    <text evidence="3 9">Belongs to the class II aldolase/RraA-like family.</text>
</comment>
<evidence type="ECO:0000256" key="4">
    <source>
        <dbReference type="ARBA" id="ARBA00011233"/>
    </source>
</evidence>
<dbReference type="EC" id="4.1.1.112" evidence="9"/>
<name>A0ABZ2N8V8_9BACI</name>
<evidence type="ECO:0000256" key="3">
    <source>
        <dbReference type="ARBA" id="ARBA00008621"/>
    </source>
</evidence>
<evidence type="ECO:0000313" key="11">
    <source>
        <dbReference type="Proteomes" id="UP001387364"/>
    </source>
</evidence>
<evidence type="ECO:0000313" key="10">
    <source>
        <dbReference type="EMBL" id="WXB93781.1"/>
    </source>
</evidence>
<dbReference type="EC" id="4.1.3.17" evidence="9"/>
<dbReference type="Gene3D" id="3.50.30.40">
    <property type="entry name" value="Ribonuclease E inhibitor RraA/RraA-like"/>
    <property type="match status" value="1"/>
</dbReference>
<dbReference type="InterPro" id="IPR036704">
    <property type="entry name" value="RraA/RraA-like_sf"/>
</dbReference>
<accession>A0ABZ2N8V8</accession>
<dbReference type="PANTHER" id="PTHR33254:SF4">
    <property type="entry name" value="4-HYDROXY-4-METHYL-2-OXOGLUTARATE ALDOLASE 3-RELATED"/>
    <property type="match status" value="1"/>
</dbReference>
<evidence type="ECO:0000256" key="1">
    <source>
        <dbReference type="ARBA" id="ARBA00001342"/>
    </source>
</evidence>
<dbReference type="PANTHER" id="PTHR33254">
    <property type="entry name" value="4-HYDROXY-4-METHYL-2-OXOGLUTARATE ALDOLASE 3-RELATED"/>
    <property type="match status" value="1"/>
</dbReference>